<evidence type="ECO:0000313" key="4">
    <source>
        <dbReference type="Proteomes" id="UP000770661"/>
    </source>
</evidence>
<dbReference type="Proteomes" id="UP000770661">
    <property type="component" value="Unassembled WGS sequence"/>
</dbReference>
<keyword evidence="4" id="KW-1185">Reference proteome</keyword>
<feature type="domain" description="Ig-like" evidence="2">
    <location>
        <begin position="3"/>
        <end position="107"/>
    </location>
</feature>
<dbReference type="InterPro" id="IPR013783">
    <property type="entry name" value="Ig-like_fold"/>
</dbReference>
<dbReference type="SUPFAM" id="SSF48726">
    <property type="entry name" value="Immunoglobulin"/>
    <property type="match status" value="1"/>
</dbReference>
<organism evidence="3 4">
    <name type="scientific">Chionoecetes opilio</name>
    <name type="common">Atlantic snow crab</name>
    <name type="synonym">Cancer opilio</name>
    <dbReference type="NCBI Taxonomy" id="41210"/>
    <lineage>
        <taxon>Eukaryota</taxon>
        <taxon>Metazoa</taxon>
        <taxon>Ecdysozoa</taxon>
        <taxon>Arthropoda</taxon>
        <taxon>Crustacea</taxon>
        <taxon>Multicrustacea</taxon>
        <taxon>Malacostraca</taxon>
        <taxon>Eumalacostraca</taxon>
        <taxon>Eucarida</taxon>
        <taxon>Decapoda</taxon>
        <taxon>Pleocyemata</taxon>
        <taxon>Brachyura</taxon>
        <taxon>Eubrachyura</taxon>
        <taxon>Majoidea</taxon>
        <taxon>Majidae</taxon>
        <taxon>Chionoecetes</taxon>
    </lineage>
</organism>
<dbReference type="PROSITE" id="PS50835">
    <property type="entry name" value="IG_LIKE"/>
    <property type="match status" value="1"/>
</dbReference>
<dbReference type="OrthoDB" id="6354602at2759"/>
<feature type="compositionally biased region" description="Basic and acidic residues" evidence="1">
    <location>
        <begin position="56"/>
        <end position="70"/>
    </location>
</feature>
<name>A0A8J4YJS4_CHIOP</name>
<proteinExistence type="predicted"/>
<sequence length="111" mass="12410">MAPVVNKHRRSRLLGHPEVLQDGSTIELKCTISQMPQAQTLYLLAARRPHAELRHLQGRHQREDGHEQRGGRVHTLHRPNASPKDSGNYTCSLGDVATGSVLVHVLNGAWW</sequence>
<dbReference type="InterPro" id="IPR003599">
    <property type="entry name" value="Ig_sub"/>
</dbReference>
<evidence type="ECO:0000313" key="3">
    <source>
        <dbReference type="EMBL" id="KAG0724721.1"/>
    </source>
</evidence>
<dbReference type="AlphaFoldDB" id="A0A8J4YJS4"/>
<dbReference type="Pfam" id="PF00047">
    <property type="entry name" value="ig"/>
    <property type="match status" value="1"/>
</dbReference>
<protein>
    <recommendedName>
        <fullName evidence="2">Ig-like domain-containing protein</fullName>
    </recommendedName>
</protein>
<dbReference type="InterPro" id="IPR013151">
    <property type="entry name" value="Immunoglobulin_dom"/>
</dbReference>
<dbReference type="SMART" id="SM00409">
    <property type="entry name" value="IG"/>
    <property type="match status" value="1"/>
</dbReference>
<comment type="caution">
    <text evidence="3">The sequence shown here is derived from an EMBL/GenBank/DDBJ whole genome shotgun (WGS) entry which is preliminary data.</text>
</comment>
<accession>A0A8J4YJS4</accession>
<dbReference type="Gene3D" id="2.60.40.10">
    <property type="entry name" value="Immunoglobulins"/>
    <property type="match status" value="1"/>
</dbReference>
<reference evidence="3" key="1">
    <citation type="submission" date="2020-07" db="EMBL/GenBank/DDBJ databases">
        <title>The High-quality genome of the commercially important snow crab, Chionoecetes opilio.</title>
        <authorList>
            <person name="Jeong J.-H."/>
            <person name="Ryu S."/>
        </authorList>
    </citation>
    <scope>NUCLEOTIDE SEQUENCE</scope>
    <source>
        <strain evidence="3">MADBK_172401_WGS</strain>
        <tissue evidence="3">Digestive gland</tissue>
    </source>
</reference>
<evidence type="ECO:0000256" key="1">
    <source>
        <dbReference type="SAM" id="MobiDB-lite"/>
    </source>
</evidence>
<evidence type="ECO:0000259" key="2">
    <source>
        <dbReference type="PROSITE" id="PS50835"/>
    </source>
</evidence>
<dbReference type="EMBL" id="JACEEZ010006501">
    <property type="protein sequence ID" value="KAG0724721.1"/>
    <property type="molecule type" value="Genomic_DNA"/>
</dbReference>
<gene>
    <name evidence="3" type="ORF">GWK47_040025</name>
</gene>
<dbReference type="InterPro" id="IPR036179">
    <property type="entry name" value="Ig-like_dom_sf"/>
</dbReference>
<feature type="region of interest" description="Disordered" evidence="1">
    <location>
        <begin position="56"/>
        <end position="87"/>
    </location>
</feature>
<dbReference type="InterPro" id="IPR007110">
    <property type="entry name" value="Ig-like_dom"/>
</dbReference>